<dbReference type="PATRIC" id="fig|29557.3.peg.205"/>
<organism evidence="5 6">
    <name type="scientific">Mycoplasmopsis gallinarum</name>
    <dbReference type="NCBI Taxonomy" id="29557"/>
    <lineage>
        <taxon>Bacteria</taxon>
        <taxon>Bacillati</taxon>
        <taxon>Mycoplasmatota</taxon>
        <taxon>Mycoplasmoidales</taxon>
        <taxon>Metamycoplasmataceae</taxon>
        <taxon>Mycoplasmopsis</taxon>
    </lineage>
</organism>
<evidence type="ECO:0000259" key="4">
    <source>
        <dbReference type="Pfam" id="PF01420"/>
    </source>
</evidence>
<comment type="caution">
    <text evidence="5">The sequence shown here is derived from an EMBL/GenBank/DDBJ whole genome shotgun (WGS) entry which is preliminary data.</text>
</comment>
<evidence type="ECO:0000256" key="3">
    <source>
        <dbReference type="ARBA" id="ARBA00023125"/>
    </source>
</evidence>
<dbReference type="Pfam" id="PF01420">
    <property type="entry name" value="Methylase_S"/>
    <property type="match status" value="1"/>
</dbReference>
<dbReference type="InterPro" id="IPR044946">
    <property type="entry name" value="Restrct_endonuc_typeI_TRD_sf"/>
</dbReference>
<dbReference type="InterPro" id="IPR052021">
    <property type="entry name" value="Type-I_RS_S_subunit"/>
</dbReference>
<keyword evidence="3" id="KW-0238">DNA-binding</keyword>
<dbReference type="GO" id="GO:0003677">
    <property type="term" value="F:DNA binding"/>
    <property type="evidence" value="ECO:0007669"/>
    <property type="project" value="UniProtKB-KW"/>
</dbReference>
<evidence type="ECO:0000313" key="6">
    <source>
        <dbReference type="Proteomes" id="UP000076983"/>
    </source>
</evidence>
<accession>A0A168RJ03</accession>
<sequence>MNAGINKIGNYNDANQRANITIMSTRGASTGYIQWMDEPFWQGNNCLAINVNNSKINSKYLYFYLKSKQEFIYSLANQSSVKSLEKNALANIDIILPDMYRQNRIVDILNTFENISQNMNIGLPTEINLREKQYQYYLNRIFEILDINS</sequence>
<dbReference type="Gene3D" id="1.10.287.1120">
    <property type="entry name" value="Bipartite methylase S protein"/>
    <property type="match status" value="1"/>
</dbReference>
<dbReference type="GO" id="GO:0009307">
    <property type="term" value="P:DNA restriction-modification system"/>
    <property type="evidence" value="ECO:0007669"/>
    <property type="project" value="UniProtKB-KW"/>
</dbReference>
<comment type="similarity">
    <text evidence="1">Belongs to the type-I restriction system S methylase family.</text>
</comment>
<dbReference type="CDD" id="cd17291">
    <property type="entry name" value="RMtype1_S_MgeORF438P-TRD-CR_like"/>
    <property type="match status" value="1"/>
</dbReference>
<evidence type="ECO:0000256" key="2">
    <source>
        <dbReference type="ARBA" id="ARBA00022747"/>
    </source>
</evidence>
<dbReference type="Gene3D" id="3.90.220.20">
    <property type="entry name" value="DNA methylase specificity domains"/>
    <property type="match status" value="1"/>
</dbReference>
<dbReference type="InterPro" id="IPR000055">
    <property type="entry name" value="Restrct_endonuc_typeI_TRD"/>
</dbReference>
<dbReference type="EMBL" id="LVLH01000024">
    <property type="protein sequence ID" value="OAB49030.1"/>
    <property type="molecule type" value="Genomic_DNA"/>
</dbReference>
<protein>
    <submittedName>
        <fullName evidence="5">Type I restriction-modification system, specificity subunit S</fullName>
    </submittedName>
</protein>
<gene>
    <name evidence="5" type="ORF">MGALLINA_02200</name>
</gene>
<evidence type="ECO:0000313" key="5">
    <source>
        <dbReference type="EMBL" id="OAB49030.1"/>
    </source>
</evidence>
<dbReference type="PANTHER" id="PTHR30408:SF13">
    <property type="entry name" value="TYPE I RESTRICTION ENZYME HINDI SPECIFICITY SUBUNIT"/>
    <property type="match status" value="1"/>
</dbReference>
<dbReference type="REBASE" id="159051">
    <property type="entry name" value="S.MgaIPTORF2190P"/>
</dbReference>
<keyword evidence="2" id="KW-0680">Restriction system</keyword>
<evidence type="ECO:0000256" key="1">
    <source>
        <dbReference type="ARBA" id="ARBA00010923"/>
    </source>
</evidence>
<dbReference type="Proteomes" id="UP000076983">
    <property type="component" value="Unassembled WGS sequence"/>
</dbReference>
<proteinExistence type="inferred from homology"/>
<dbReference type="PANTHER" id="PTHR30408">
    <property type="entry name" value="TYPE-1 RESTRICTION ENZYME ECOKI SPECIFICITY PROTEIN"/>
    <property type="match status" value="1"/>
</dbReference>
<reference evidence="5 6" key="1">
    <citation type="submission" date="2016-03" db="EMBL/GenBank/DDBJ databases">
        <title>Genome sequence of Mycoplasma gallinarum strain Mgn_IPT.</title>
        <authorList>
            <person name="Yacoub E."/>
            <person name="Sirand-Pugnet P."/>
            <person name="Barre A."/>
            <person name="Maurier F."/>
            <person name="Blanchard A."/>
            <person name="Ben Abdelmoumen B.M."/>
        </authorList>
    </citation>
    <scope>NUCLEOTIDE SEQUENCE [LARGE SCALE GENOMIC DNA]</scope>
    <source>
        <strain evidence="5 6">Mgn_IPT</strain>
    </source>
</reference>
<keyword evidence="6" id="KW-1185">Reference proteome</keyword>
<dbReference type="STRING" id="29557.MGALLINA_02200"/>
<dbReference type="AlphaFoldDB" id="A0A168RJ03"/>
<name>A0A168RJ03_9BACT</name>
<feature type="domain" description="Type I restriction modification DNA specificity" evidence="4">
    <location>
        <begin position="9"/>
        <end position="128"/>
    </location>
</feature>
<dbReference type="SUPFAM" id="SSF116734">
    <property type="entry name" value="DNA methylase specificity domain"/>
    <property type="match status" value="1"/>
</dbReference>